<sequence>MAAEGELVPQDIARKEHAFVILLCNRLEELHHAVVENDSTRDARCRELNASCRIVDVEQGDYVFLWKPPLGREGRKLADPWVGPFEVKGADEHLAWLKTHDGKEVCMHRRRLKKAERVLLSNDTLRTTSLGNADGDIVEVSGMKARRKGSDGAECLAAWKGARKKDWMGESSSALLPALVRAFNRGSLHRGTALRSTLGESFL</sequence>
<evidence type="ECO:0000313" key="2">
    <source>
        <dbReference type="Proteomes" id="UP000324585"/>
    </source>
</evidence>
<protein>
    <recommendedName>
        <fullName evidence="3">Chromo domain-containing protein</fullName>
    </recommendedName>
</protein>
<accession>A0A5J4YQC8</accession>
<comment type="caution">
    <text evidence="1">The sequence shown here is derived from an EMBL/GenBank/DDBJ whole genome shotgun (WGS) entry which is preliminary data.</text>
</comment>
<evidence type="ECO:0008006" key="3">
    <source>
        <dbReference type="Google" id="ProtNLM"/>
    </source>
</evidence>
<reference evidence="2" key="1">
    <citation type="journal article" date="2019" name="Nat. Commun.">
        <title>Expansion of phycobilisome linker gene families in mesophilic red algae.</title>
        <authorList>
            <person name="Lee J."/>
            <person name="Kim D."/>
            <person name="Bhattacharya D."/>
            <person name="Yoon H.S."/>
        </authorList>
    </citation>
    <scope>NUCLEOTIDE SEQUENCE [LARGE SCALE GENOMIC DNA]</scope>
    <source>
        <strain evidence="2">CCMP 1328</strain>
    </source>
</reference>
<evidence type="ECO:0000313" key="1">
    <source>
        <dbReference type="EMBL" id="KAA8493486.1"/>
    </source>
</evidence>
<keyword evidence="2" id="KW-1185">Reference proteome</keyword>
<name>A0A5J4YQC8_PORPP</name>
<dbReference type="EMBL" id="VRMN01000006">
    <property type="protein sequence ID" value="KAA8493486.1"/>
    <property type="molecule type" value="Genomic_DNA"/>
</dbReference>
<dbReference type="AlphaFoldDB" id="A0A5J4YQC8"/>
<organism evidence="1 2">
    <name type="scientific">Porphyridium purpureum</name>
    <name type="common">Red alga</name>
    <name type="synonym">Porphyridium cruentum</name>
    <dbReference type="NCBI Taxonomy" id="35688"/>
    <lineage>
        <taxon>Eukaryota</taxon>
        <taxon>Rhodophyta</taxon>
        <taxon>Bangiophyceae</taxon>
        <taxon>Porphyridiales</taxon>
        <taxon>Porphyridiaceae</taxon>
        <taxon>Porphyridium</taxon>
    </lineage>
</organism>
<proteinExistence type="predicted"/>
<dbReference type="Proteomes" id="UP000324585">
    <property type="component" value="Unassembled WGS sequence"/>
</dbReference>
<gene>
    <name evidence="1" type="ORF">FVE85_4623</name>
</gene>